<evidence type="ECO:0000256" key="1">
    <source>
        <dbReference type="SAM" id="MobiDB-lite"/>
    </source>
</evidence>
<feature type="compositionally biased region" description="Basic and acidic residues" evidence="1">
    <location>
        <begin position="34"/>
        <end position="48"/>
    </location>
</feature>
<evidence type="ECO:0000313" key="2">
    <source>
        <dbReference type="EMBL" id="TYO82356.1"/>
    </source>
</evidence>
<proteinExistence type="predicted"/>
<dbReference type="AlphaFoldDB" id="A0A663ABK3"/>
<evidence type="ECO:0000313" key="3">
    <source>
        <dbReference type="Proteomes" id="UP000323075"/>
    </source>
</evidence>
<name>A0A663ABK3_HALS9</name>
<protein>
    <submittedName>
        <fullName evidence="2">Uncharacterized protein</fullName>
    </submittedName>
</protein>
<comment type="caution">
    <text evidence="2">The sequence shown here is derived from an EMBL/GenBank/DDBJ whole genome shotgun (WGS) entry which is preliminary data.</text>
</comment>
<dbReference type="EMBL" id="VRYN01000001">
    <property type="protein sequence ID" value="TYO82356.1"/>
    <property type="molecule type" value="Genomic_DNA"/>
</dbReference>
<sequence>MWGLVLGAATALTAPLTALAGVTAADTSPPSPADLHDGLRERRGRVDELECQSSARRGTMRGSSS</sequence>
<accession>A0A663ABK3</accession>
<feature type="compositionally biased region" description="Polar residues" evidence="1">
    <location>
        <begin position="51"/>
        <end position="65"/>
    </location>
</feature>
<reference evidence="2 3" key="1">
    <citation type="submission" date="2019-07" db="EMBL/GenBank/DDBJ databases">
        <title>Genomic Encyclopedia of Archaeal and Bacterial Type Strains, Phase II (KMG-II): from individual species to whole genera.</title>
        <authorList>
            <person name="Goeker M."/>
        </authorList>
    </citation>
    <scope>NUCLEOTIDE SEQUENCE [LARGE SCALE GENOMIC DNA]</scope>
    <source>
        <strain evidence="2 3">DSM 3754</strain>
    </source>
</reference>
<feature type="region of interest" description="Disordered" evidence="1">
    <location>
        <begin position="23"/>
        <end position="65"/>
    </location>
</feature>
<dbReference type="Proteomes" id="UP000323075">
    <property type="component" value="Unassembled WGS sequence"/>
</dbReference>
<organism evidence="2 3">
    <name type="scientific">Halobacterium salinarum (strain ATCC 33171 / DSM 3754 / JCM 8978 / NBRC 102687 / NCIMB 764 / 91-R6)</name>
    <dbReference type="NCBI Taxonomy" id="2597657"/>
    <lineage>
        <taxon>Archaea</taxon>
        <taxon>Methanobacteriati</taxon>
        <taxon>Methanobacteriota</taxon>
        <taxon>Stenosarchaea group</taxon>
        <taxon>Halobacteria</taxon>
        <taxon>Halobacteriales</taxon>
        <taxon>Halobacteriaceae</taxon>
        <taxon>Halobacterium</taxon>
    </lineage>
</organism>
<gene>
    <name evidence="2" type="ORF">APQ99_00883</name>
</gene>